<evidence type="ECO:0000313" key="2">
    <source>
        <dbReference type="Proteomes" id="UP000006864"/>
    </source>
</evidence>
<dbReference type="Proteomes" id="UP000006864">
    <property type="component" value="Chromosome"/>
</dbReference>
<gene>
    <name evidence="1" type="ordered locus">HPCU_02195</name>
</gene>
<proteinExistence type="predicted"/>
<evidence type="ECO:0000313" key="1">
    <source>
        <dbReference type="EMBL" id="ADO03612.1"/>
    </source>
</evidence>
<reference evidence="2" key="1">
    <citation type="submission" date="2010-06" db="EMBL/GenBank/DDBJ databases">
        <title>Complete genome sequence of Helicobacter pylori strain Cuz20.</title>
        <authorList>
            <person name="Kersulyte D."/>
            <person name="Herrera P."/>
            <person name="Gilman R.H."/>
            <person name="Berg D.E."/>
        </authorList>
    </citation>
    <scope>NUCLEOTIDE SEQUENCE [LARGE SCALE GENOMIC DNA]</scope>
    <source>
        <strain evidence="2">Cuz20</strain>
    </source>
</reference>
<organism evidence="1 2">
    <name type="scientific">Helicobacter pylori (strain Cuz20)</name>
    <dbReference type="NCBI Taxonomy" id="765964"/>
    <lineage>
        <taxon>Bacteria</taxon>
        <taxon>Pseudomonadati</taxon>
        <taxon>Campylobacterota</taxon>
        <taxon>Epsilonproteobacteria</taxon>
        <taxon>Campylobacterales</taxon>
        <taxon>Helicobacteraceae</taxon>
        <taxon>Helicobacter</taxon>
    </lineage>
</organism>
<dbReference type="KEGG" id="hpu:HPCU_02195"/>
<accession>A0AB32X7J1</accession>
<dbReference type="EMBL" id="CP002076">
    <property type="protein sequence ID" value="ADO03612.1"/>
    <property type="molecule type" value="Genomic_DNA"/>
</dbReference>
<sequence>MSFNALFGCFYAFLLRSIIREKLSRFPFLILIFYPCKSAYSSR</sequence>
<dbReference type="AlphaFoldDB" id="A0AB32X7J1"/>
<protein>
    <submittedName>
        <fullName evidence="1">Uncharacterized protein</fullName>
    </submittedName>
</protein>
<name>A0AB32X7J1_HELPC</name>